<keyword evidence="2 4" id="KW-0046">Antibiotic resistance</keyword>
<keyword evidence="4" id="KW-0548">Nucleotidyltransferase</keyword>
<evidence type="ECO:0000313" key="7">
    <source>
        <dbReference type="EMBL" id="OME96134.1"/>
    </source>
</evidence>
<keyword evidence="4" id="KW-0067">ATP-binding</keyword>
<comment type="caution">
    <text evidence="7">The sequence shown here is derived from an EMBL/GenBank/DDBJ whole genome shotgun (WGS) entry which is preliminary data.</text>
</comment>
<organism evidence="7 8">
    <name type="scientific">Paenibacillus lautus</name>
    <name type="common">Bacillus lautus</name>
    <dbReference type="NCBI Taxonomy" id="1401"/>
    <lineage>
        <taxon>Bacteria</taxon>
        <taxon>Bacillati</taxon>
        <taxon>Bacillota</taxon>
        <taxon>Bacilli</taxon>
        <taxon>Bacillales</taxon>
        <taxon>Paenibacillaceae</taxon>
        <taxon>Paenibacillus</taxon>
    </lineage>
</organism>
<dbReference type="Gene3D" id="3.30.460.10">
    <property type="entry name" value="Beta Polymerase, domain 2"/>
    <property type="match status" value="1"/>
</dbReference>
<dbReference type="Pfam" id="PF13427">
    <property type="entry name" value="AadA_C"/>
    <property type="match status" value="1"/>
</dbReference>
<dbReference type="GO" id="GO:0046677">
    <property type="term" value="P:response to antibiotic"/>
    <property type="evidence" value="ECO:0007669"/>
    <property type="project" value="UniProtKB-KW"/>
</dbReference>
<dbReference type="RefSeq" id="WP_076320522.1">
    <property type="nucleotide sequence ID" value="NZ_MRTF01000001.1"/>
</dbReference>
<protein>
    <recommendedName>
        <fullName evidence="4">Spectinomycin 9-adenylyltransferase</fullName>
    </recommendedName>
</protein>
<name>A0A1R1B7L7_PAELA</name>
<keyword evidence="4" id="KW-0547">Nucleotide-binding</keyword>
<feature type="domain" description="Polymerase nucleotidyl transferase" evidence="5">
    <location>
        <begin position="11"/>
        <end position="63"/>
    </location>
</feature>
<evidence type="ECO:0000256" key="1">
    <source>
        <dbReference type="ARBA" id="ARBA00022679"/>
    </source>
</evidence>
<evidence type="ECO:0000313" key="8">
    <source>
        <dbReference type="Proteomes" id="UP000187074"/>
    </source>
</evidence>
<dbReference type="SUPFAM" id="SSF81301">
    <property type="entry name" value="Nucleotidyltransferase"/>
    <property type="match status" value="1"/>
</dbReference>
<proteinExistence type="predicted"/>
<dbReference type="CDD" id="cd05403">
    <property type="entry name" value="NT_KNTase_like"/>
    <property type="match status" value="1"/>
</dbReference>
<keyword evidence="1 4" id="KW-0808">Transferase</keyword>
<evidence type="ECO:0000259" key="6">
    <source>
        <dbReference type="Pfam" id="PF13427"/>
    </source>
</evidence>
<dbReference type="InterPro" id="IPR002934">
    <property type="entry name" value="Polymerase_NTP_transf_dom"/>
</dbReference>
<accession>A0A1R1B7L7</accession>
<dbReference type="STRING" id="1401.BK123_00560"/>
<dbReference type="InterPro" id="IPR025184">
    <property type="entry name" value="AadA_C"/>
</dbReference>
<dbReference type="EMBL" id="MRTF01000001">
    <property type="protein sequence ID" value="OME96134.1"/>
    <property type="molecule type" value="Genomic_DNA"/>
</dbReference>
<dbReference type="InterPro" id="IPR043519">
    <property type="entry name" value="NT_sf"/>
</dbReference>
<dbReference type="OrthoDB" id="5643411at2"/>
<feature type="domain" description="Adenylyltransferase AadA C-terminal" evidence="6">
    <location>
        <begin position="146"/>
        <end position="246"/>
    </location>
</feature>
<evidence type="ECO:0000256" key="2">
    <source>
        <dbReference type="ARBA" id="ARBA00023251"/>
    </source>
</evidence>
<evidence type="ECO:0000256" key="4">
    <source>
        <dbReference type="PIRNR" id="PIRNR000819"/>
    </source>
</evidence>
<reference evidence="7 8" key="1">
    <citation type="submission" date="2016-11" db="EMBL/GenBank/DDBJ databases">
        <title>Paenibacillus species isolates.</title>
        <authorList>
            <person name="Beno S.M."/>
        </authorList>
    </citation>
    <scope>NUCLEOTIDE SEQUENCE [LARGE SCALE GENOMIC DNA]</scope>
    <source>
        <strain evidence="7 8">FSL F4-0100</strain>
    </source>
</reference>
<dbReference type="AlphaFoldDB" id="A0A1R1B7L7"/>
<evidence type="ECO:0000256" key="3">
    <source>
        <dbReference type="ARBA" id="ARBA00047831"/>
    </source>
</evidence>
<sequence length="254" mass="28794">MDTQWVLDQAVDLFKEELGGNLVGIYLHGSLAMGCFNPDTSDIDLLVVVEDKLTRDHMRRLAKKIIAFHDGMPNQQGLELSLVLESSLQETVYPPPFEFHYSAFHREKYLTDDDYLCGGFQDADLAAHYTVIFHRGIALYGKPVHEVFTSVDRQHYIQAILHDVEGAVQDITGSPMYYTLNLCRVLYYLKEGVVSSKKEGGEWGLRTLPSKYHPIIKRALHQYSDGTQNPADSSPNELIAFAGDMLELIRKELE</sequence>
<dbReference type="GO" id="GO:0070566">
    <property type="term" value="F:adenylyltransferase activity"/>
    <property type="evidence" value="ECO:0007669"/>
    <property type="project" value="InterPro"/>
</dbReference>
<gene>
    <name evidence="7" type="ORF">BK123_00560</name>
</gene>
<evidence type="ECO:0000259" key="5">
    <source>
        <dbReference type="Pfam" id="PF01909"/>
    </source>
</evidence>
<dbReference type="Proteomes" id="UP000187074">
    <property type="component" value="Unassembled WGS sequence"/>
</dbReference>
<dbReference type="InterPro" id="IPR024172">
    <property type="entry name" value="AadA/Aad9"/>
</dbReference>
<dbReference type="Pfam" id="PF01909">
    <property type="entry name" value="NTP_transf_2"/>
    <property type="match status" value="1"/>
</dbReference>
<dbReference type="PIRSF" id="PIRSF000819">
    <property type="entry name" value="Streptomycin_3-adenylyltransf"/>
    <property type="match status" value="1"/>
</dbReference>
<dbReference type="GO" id="GO:0005524">
    <property type="term" value="F:ATP binding"/>
    <property type="evidence" value="ECO:0007669"/>
    <property type="project" value="UniProtKB-KW"/>
</dbReference>
<comment type="catalytic activity">
    <reaction evidence="3 4">
        <text>spectinomycin + ATP = 9-O-adenylylspectinomycin + diphosphate</text>
        <dbReference type="Rhea" id="RHEA:63228"/>
        <dbReference type="ChEBI" id="CHEBI:30616"/>
        <dbReference type="ChEBI" id="CHEBI:33019"/>
        <dbReference type="ChEBI" id="CHEBI:146260"/>
        <dbReference type="ChEBI" id="CHEBI:146261"/>
    </reaction>
</comment>